<keyword evidence="2" id="KW-1185">Reference proteome</keyword>
<comment type="caution">
    <text evidence="1">The sequence shown here is derived from an EMBL/GenBank/DDBJ whole genome shotgun (WGS) entry which is preliminary data.</text>
</comment>
<evidence type="ECO:0008006" key="3">
    <source>
        <dbReference type="Google" id="ProtNLM"/>
    </source>
</evidence>
<accession>A0ABT5BEH9</accession>
<organism evidence="1 2">
    <name type="scientific">Nannocystis radixulma</name>
    <dbReference type="NCBI Taxonomy" id="2995305"/>
    <lineage>
        <taxon>Bacteria</taxon>
        <taxon>Pseudomonadati</taxon>
        <taxon>Myxococcota</taxon>
        <taxon>Polyangia</taxon>
        <taxon>Nannocystales</taxon>
        <taxon>Nannocystaceae</taxon>
        <taxon>Nannocystis</taxon>
    </lineage>
</organism>
<sequence>MTDQPTPAVEATVHAVYAALAQQLPARLERRPVFGHWEDEELGFPPLYEQLTVTVELGGWSAHCSSSRDGTAIDGLFSTYHDARDPAGPHALVFAADERAALREHGWHGVAPCRASWAAGDPAPIVAAFRVLASLSPRVLLPEDLPPGSPWPQPHFIDSVLLAEVIGSEGSGAGRILVTHIDDELHRVVVAEGSPEDAMWREWRANPPVLRRVSQWRR</sequence>
<gene>
    <name evidence="1" type="ORF">POL58_32705</name>
</gene>
<evidence type="ECO:0000313" key="1">
    <source>
        <dbReference type="EMBL" id="MDC0672557.1"/>
    </source>
</evidence>
<dbReference type="EMBL" id="JAQNDN010000019">
    <property type="protein sequence ID" value="MDC0672557.1"/>
    <property type="molecule type" value="Genomic_DNA"/>
</dbReference>
<proteinExistence type="predicted"/>
<reference evidence="1 2" key="1">
    <citation type="submission" date="2022-11" db="EMBL/GenBank/DDBJ databases">
        <title>Minimal conservation of predation-associated metabolite biosynthetic gene clusters underscores biosynthetic potential of Myxococcota including descriptions for ten novel species: Archangium lansinium sp. nov., Myxococcus landrumus sp. nov., Nannocystis bai.</title>
        <authorList>
            <person name="Ahearne A."/>
            <person name="Stevens C."/>
            <person name="Dowd S."/>
        </authorList>
    </citation>
    <scope>NUCLEOTIDE SEQUENCE [LARGE SCALE GENOMIC DNA]</scope>
    <source>
        <strain evidence="1 2">NCELM</strain>
    </source>
</reference>
<protein>
    <recommendedName>
        <fullName evidence="3">Immunity protein 52 domain-containing protein</fullName>
    </recommendedName>
</protein>
<dbReference type="Proteomes" id="UP001217838">
    <property type="component" value="Unassembled WGS sequence"/>
</dbReference>
<evidence type="ECO:0000313" key="2">
    <source>
        <dbReference type="Proteomes" id="UP001217838"/>
    </source>
</evidence>
<dbReference type="RefSeq" id="WP_272004401.1">
    <property type="nucleotide sequence ID" value="NZ_JAQNDN010000019.1"/>
</dbReference>
<name>A0ABT5BEH9_9BACT</name>